<proteinExistence type="predicted"/>
<organism evidence="2 3">
    <name type="scientific">Aureobasidium melanogenum</name>
    <name type="common">Aureobasidium pullulans var. melanogenum</name>
    <dbReference type="NCBI Taxonomy" id="46634"/>
    <lineage>
        <taxon>Eukaryota</taxon>
        <taxon>Fungi</taxon>
        <taxon>Dikarya</taxon>
        <taxon>Ascomycota</taxon>
        <taxon>Pezizomycotina</taxon>
        <taxon>Dothideomycetes</taxon>
        <taxon>Dothideomycetidae</taxon>
        <taxon>Dothideales</taxon>
        <taxon>Saccotheciaceae</taxon>
        <taxon>Aureobasidium</taxon>
    </lineage>
</organism>
<dbReference type="InterPro" id="IPR052670">
    <property type="entry name" value="UPF0654_domain"/>
</dbReference>
<name>A0A9P8GDF5_AURME</name>
<reference evidence="2" key="2">
    <citation type="submission" date="2021-08" db="EMBL/GenBank/DDBJ databases">
        <authorList>
            <person name="Gostincar C."/>
            <person name="Sun X."/>
            <person name="Song Z."/>
            <person name="Gunde-Cimerman N."/>
        </authorList>
    </citation>
    <scope>NUCLEOTIDE SEQUENCE</scope>
    <source>
        <strain evidence="2">EXF-8016</strain>
    </source>
</reference>
<evidence type="ECO:0000313" key="2">
    <source>
        <dbReference type="EMBL" id="KAH0215792.1"/>
    </source>
</evidence>
<sequence length="263" mass="28386">MNQTAEDISHQATGHKANLSNPNTSDASKQHSKQVLEQLGGEQAFYGKQGEGEIQQNPGNVAGGLKAAINNPEDNEHYVSEEGKQQAKDKLNSMHFTSHFNPTTISIITFTIPVKQISKRPMDMDDLEIDPAIAEAMGFTSFGSKRRKHAARADDAFIDDSGNQIPASTGANDVPLGTRVAPSETKEKLQEQGDSGDSAASTTRGEGMQEEQARVGEVQADNWTPGFPAPQELAALRRGIKNARGDMVVFLPSFIEDPWKGLG</sequence>
<dbReference type="PANTHER" id="PTHR36576:SF1">
    <property type="entry name" value="UPF0654 PROTEIN C11D3.01C-RELATED"/>
    <property type="match status" value="1"/>
</dbReference>
<dbReference type="AlphaFoldDB" id="A0A9P8GDF5"/>
<feature type="region of interest" description="Disordered" evidence="1">
    <location>
        <begin position="1"/>
        <end position="68"/>
    </location>
</feature>
<gene>
    <name evidence="2" type="ORF">KCV03_g7867</name>
</gene>
<accession>A0A9P8GDF5</accession>
<comment type="caution">
    <text evidence="2">The sequence shown here is derived from an EMBL/GenBank/DDBJ whole genome shotgun (WGS) entry which is preliminary data.</text>
</comment>
<feature type="compositionally biased region" description="Polar residues" evidence="1">
    <location>
        <begin position="192"/>
        <end position="204"/>
    </location>
</feature>
<dbReference type="Proteomes" id="UP000767238">
    <property type="component" value="Unassembled WGS sequence"/>
</dbReference>
<dbReference type="GO" id="GO:0005737">
    <property type="term" value="C:cytoplasm"/>
    <property type="evidence" value="ECO:0007669"/>
    <property type="project" value="TreeGrafter"/>
</dbReference>
<dbReference type="InterPro" id="IPR018824">
    <property type="entry name" value="Conidiation-specific_6"/>
</dbReference>
<reference evidence="2" key="1">
    <citation type="journal article" date="2021" name="J Fungi (Basel)">
        <title>Virulence traits and population genomics of the black yeast Aureobasidium melanogenum.</title>
        <authorList>
            <person name="Cernosa A."/>
            <person name="Sun X."/>
            <person name="Gostincar C."/>
            <person name="Fang C."/>
            <person name="Gunde-Cimerman N."/>
            <person name="Song Z."/>
        </authorList>
    </citation>
    <scope>NUCLEOTIDE SEQUENCE</scope>
    <source>
        <strain evidence="2">EXF-8016</strain>
    </source>
</reference>
<dbReference type="OrthoDB" id="5419162at2759"/>
<evidence type="ECO:0000313" key="3">
    <source>
        <dbReference type="Proteomes" id="UP000767238"/>
    </source>
</evidence>
<dbReference type="PANTHER" id="PTHR36576">
    <property type="entry name" value="UPF0654 PROTEIN C11D3.01C-RELATED"/>
    <property type="match status" value="1"/>
</dbReference>
<dbReference type="EMBL" id="JAHFYH010000069">
    <property type="protein sequence ID" value="KAH0215792.1"/>
    <property type="molecule type" value="Genomic_DNA"/>
</dbReference>
<feature type="region of interest" description="Disordered" evidence="1">
    <location>
        <begin position="161"/>
        <end position="226"/>
    </location>
</feature>
<feature type="compositionally biased region" description="Polar residues" evidence="1">
    <location>
        <begin position="161"/>
        <end position="171"/>
    </location>
</feature>
<feature type="compositionally biased region" description="Polar residues" evidence="1">
    <location>
        <begin position="1"/>
        <end position="27"/>
    </location>
</feature>
<feature type="non-terminal residue" evidence="2">
    <location>
        <position position="1"/>
    </location>
</feature>
<evidence type="ECO:0000256" key="1">
    <source>
        <dbReference type="SAM" id="MobiDB-lite"/>
    </source>
</evidence>
<dbReference type="Pfam" id="PF10346">
    <property type="entry name" value="Con-6"/>
    <property type="match status" value="2"/>
</dbReference>
<protein>
    <submittedName>
        <fullName evidence="2">Uncharacterized protein</fullName>
    </submittedName>
</protein>